<evidence type="ECO:0000256" key="1">
    <source>
        <dbReference type="ARBA" id="ARBA00023015"/>
    </source>
</evidence>
<dbReference type="RefSeq" id="WP_327789250.1">
    <property type="nucleotide sequence ID" value="NZ_JARGEQ010000095.1"/>
</dbReference>
<dbReference type="GO" id="GO:0003700">
    <property type="term" value="F:DNA-binding transcription factor activity"/>
    <property type="evidence" value="ECO:0007669"/>
    <property type="project" value="TreeGrafter"/>
</dbReference>
<evidence type="ECO:0000256" key="2">
    <source>
        <dbReference type="ARBA" id="ARBA00023125"/>
    </source>
</evidence>
<evidence type="ECO:0000313" key="7">
    <source>
        <dbReference type="Proteomes" id="UP001301140"/>
    </source>
</evidence>
<feature type="domain" description="IclR-ED" evidence="5">
    <location>
        <begin position="77"/>
        <end position="260"/>
    </location>
</feature>
<sequence length="262" mass="26922">MNSDCDADGTTRKGGALARGLGVLRTVAAAGGALATGEIAARTGLPKPTVSRLAATLCKLGYLRAAADGSGFFLTTATLGLGYAVLARAGIVEIARPFMEELAASGEVAVAISVRSGLAMMYVELVRRPEAIVLSLQTGSRVPLHLTASGRAWLAAAGGRERESAMSALRDAYGADWPAMRTRLDAAIAQAERAGYAASLGDWRPEHHAIGVALAHPATGDLYTLSLGGLASVLPPARIEENLAPRLLAAAAAIRAALTSRR</sequence>
<dbReference type="EMBL" id="JARGEQ010000095">
    <property type="protein sequence ID" value="MDF1586830.1"/>
    <property type="molecule type" value="Genomic_DNA"/>
</dbReference>
<gene>
    <name evidence="6" type="ORF">PZ740_10610</name>
</gene>
<dbReference type="Gene3D" id="3.30.450.40">
    <property type="match status" value="1"/>
</dbReference>
<dbReference type="InterPro" id="IPR014757">
    <property type="entry name" value="Tscrpt_reg_IclR_C"/>
</dbReference>
<accession>A0AAP3XRY5</accession>
<evidence type="ECO:0000256" key="3">
    <source>
        <dbReference type="ARBA" id="ARBA00023163"/>
    </source>
</evidence>
<feature type="domain" description="HTH iclR-type" evidence="4">
    <location>
        <begin position="14"/>
        <end position="76"/>
    </location>
</feature>
<keyword evidence="3" id="KW-0804">Transcription</keyword>
<dbReference type="InterPro" id="IPR036388">
    <property type="entry name" value="WH-like_DNA-bd_sf"/>
</dbReference>
<dbReference type="SMART" id="SM00346">
    <property type="entry name" value="HTH_ICLR"/>
    <property type="match status" value="1"/>
</dbReference>
<dbReference type="InterPro" id="IPR036390">
    <property type="entry name" value="WH_DNA-bd_sf"/>
</dbReference>
<keyword evidence="7" id="KW-1185">Reference proteome</keyword>
<dbReference type="SUPFAM" id="SSF46785">
    <property type="entry name" value="Winged helix' DNA-binding domain"/>
    <property type="match status" value="1"/>
</dbReference>
<dbReference type="Pfam" id="PF01614">
    <property type="entry name" value="IclR_C"/>
    <property type="match status" value="1"/>
</dbReference>
<organism evidence="6 7">
    <name type="scientific">Marinimicrococcus flavescens</name>
    <dbReference type="NCBI Taxonomy" id="3031815"/>
    <lineage>
        <taxon>Bacteria</taxon>
        <taxon>Pseudomonadati</taxon>
        <taxon>Pseudomonadota</taxon>
        <taxon>Alphaproteobacteria</taxon>
        <taxon>Geminicoccales</taxon>
        <taxon>Geminicoccaceae</taxon>
        <taxon>Marinimicrococcus</taxon>
    </lineage>
</organism>
<dbReference type="InterPro" id="IPR005471">
    <property type="entry name" value="Tscrpt_reg_IclR_N"/>
</dbReference>
<dbReference type="SUPFAM" id="SSF55781">
    <property type="entry name" value="GAF domain-like"/>
    <property type="match status" value="1"/>
</dbReference>
<dbReference type="AlphaFoldDB" id="A0AAP3XRY5"/>
<protein>
    <submittedName>
        <fullName evidence="6">IclR family transcriptional regulator</fullName>
    </submittedName>
</protein>
<dbReference type="InterPro" id="IPR029016">
    <property type="entry name" value="GAF-like_dom_sf"/>
</dbReference>
<evidence type="ECO:0000313" key="6">
    <source>
        <dbReference type="EMBL" id="MDF1586830.1"/>
    </source>
</evidence>
<evidence type="ECO:0000259" key="4">
    <source>
        <dbReference type="PROSITE" id="PS51077"/>
    </source>
</evidence>
<name>A0AAP3XRY5_9PROT</name>
<dbReference type="Pfam" id="PF09339">
    <property type="entry name" value="HTH_IclR"/>
    <property type="match status" value="1"/>
</dbReference>
<evidence type="ECO:0000259" key="5">
    <source>
        <dbReference type="PROSITE" id="PS51078"/>
    </source>
</evidence>
<proteinExistence type="predicted"/>
<keyword evidence="2" id="KW-0238">DNA-binding</keyword>
<reference evidence="6 7" key="1">
    <citation type="submission" date="2023-03" db="EMBL/GenBank/DDBJ databases">
        <title>YIM 152171 draft genome.</title>
        <authorList>
            <person name="Yang Z."/>
        </authorList>
    </citation>
    <scope>NUCLEOTIDE SEQUENCE [LARGE SCALE GENOMIC DNA]</scope>
    <source>
        <strain evidence="6 7">YIM 152171</strain>
    </source>
</reference>
<dbReference type="PROSITE" id="PS51077">
    <property type="entry name" value="HTH_ICLR"/>
    <property type="match status" value="1"/>
</dbReference>
<dbReference type="GO" id="GO:0003677">
    <property type="term" value="F:DNA binding"/>
    <property type="evidence" value="ECO:0007669"/>
    <property type="project" value="UniProtKB-KW"/>
</dbReference>
<dbReference type="PANTHER" id="PTHR30136">
    <property type="entry name" value="HELIX-TURN-HELIX TRANSCRIPTIONAL REGULATOR, ICLR FAMILY"/>
    <property type="match status" value="1"/>
</dbReference>
<dbReference type="PANTHER" id="PTHR30136:SF33">
    <property type="entry name" value="TRANSCRIPTIONAL REGULATORY PROTEIN"/>
    <property type="match status" value="1"/>
</dbReference>
<dbReference type="Proteomes" id="UP001301140">
    <property type="component" value="Unassembled WGS sequence"/>
</dbReference>
<dbReference type="InterPro" id="IPR050707">
    <property type="entry name" value="HTH_MetabolicPath_Reg"/>
</dbReference>
<dbReference type="GO" id="GO:0045892">
    <property type="term" value="P:negative regulation of DNA-templated transcription"/>
    <property type="evidence" value="ECO:0007669"/>
    <property type="project" value="TreeGrafter"/>
</dbReference>
<keyword evidence="1" id="KW-0805">Transcription regulation</keyword>
<comment type="caution">
    <text evidence="6">The sequence shown here is derived from an EMBL/GenBank/DDBJ whole genome shotgun (WGS) entry which is preliminary data.</text>
</comment>
<dbReference type="PROSITE" id="PS51078">
    <property type="entry name" value="ICLR_ED"/>
    <property type="match status" value="1"/>
</dbReference>
<dbReference type="Gene3D" id="1.10.10.10">
    <property type="entry name" value="Winged helix-like DNA-binding domain superfamily/Winged helix DNA-binding domain"/>
    <property type="match status" value="1"/>
</dbReference>